<sequence length="286" mass="33523">MNYLNLGCGSRFHPDWTNVDFVSTSEGVIAHNLNEGIPFSDSSFDVIYHSHVLEHFSKQEAELFLRECYRVLRPQGFLRVVVPDLEQIVRIYLTALEKASDGSLEWDFNYEWIFLEMYDQTVRNQPGGEMANYLYRKDLPNQQFVLERLGREANNLIEAAKKESQGTNVVNKEDKIEKILKNIFRFLRYPKYRRELLLKGILGKEYNFLQLGRFRQSGEIHQWMYDRYSLAMLLKKCGMENIVQRTATESYIANWHTFNLDTEPDGTVYKPDSLFMEAIKPSGSTI</sequence>
<dbReference type="SUPFAM" id="SSF53335">
    <property type="entry name" value="S-adenosyl-L-methionine-dependent methyltransferases"/>
    <property type="match status" value="1"/>
</dbReference>
<gene>
    <name evidence="2" type="ORF">NIES2119_22845</name>
</gene>
<dbReference type="AlphaFoldDB" id="A0A1U7IAN1"/>
<proteinExistence type="predicted"/>
<protein>
    <submittedName>
        <fullName evidence="2">Methyltransferase type 11</fullName>
    </submittedName>
</protein>
<dbReference type="InterPro" id="IPR013216">
    <property type="entry name" value="Methyltransf_11"/>
</dbReference>
<dbReference type="Gene3D" id="3.40.50.150">
    <property type="entry name" value="Vaccinia Virus protein VP39"/>
    <property type="match status" value="1"/>
</dbReference>
<dbReference type="CDD" id="cd02440">
    <property type="entry name" value="AdoMet_MTases"/>
    <property type="match status" value="1"/>
</dbReference>
<comment type="caution">
    <text evidence="2">The sequence shown here is derived from an EMBL/GenBank/DDBJ whole genome shotgun (WGS) entry which is preliminary data.</text>
</comment>
<reference evidence="2 3" key="1">
    <citation type="submission" date="2016-11" db="EMBL/GenBank/DDBJ databases">
        <title>Draft Genome Sequences of Nine Cyanobacterial Strains from Diverse Habitats.</title>
        <authorList>
            <person name="Zhu T."/>
            <person name="Hou S."/>
            <person name="Lu X."/>
            <person name="Hess W.R."/>
        </authorList>
    </citation>
    <scope>NUCLEOTIDE SEQUENCE [LARGE SCALE GENOMIC DNA]</scope>
    <source>
        <strain evidence="2 3">IAM M-71</strain>
    </source>
</reference>
<dbReference type="Pfam" id="PF08241">
    <property type="entry name" value="Methyltransf_11"/>
    <property type="match status" value="1"/>
</dbReference>
<dbReference type="STRING" id="454136.NIES2119_22845"/>
<feature type="domain" description="Methyltransferase type 11" evidence="1">
    <location>
        <begin position="35"/>
        <end position="78"/>
    </location>
</feature>
<accession>A0A1U7IAN1</accession>
<evidence type="ECO:0000259" key="1">
    <source>
        <dbReference type="Pfam" id="PF08241"/>
    </source>
</evidence>
<dbReference type="InterPro" id="IPR029063">
    <property type="entry name" value="SAM-dependent_MTases_sf"/>
</dbReference>
<dbReference type="RefSeq" id="WP_073595809.1">
    <property type="nucleotide sequence ID" value="NZ_MRCE01000028.1"/>
</dbReference>
<dbReference type="Proteomes" id="UP000185860">
    <property type="component" value="Unassembled WGS sequence"/>
</dbReference>
<organism evidence="2 3">
    <name type="scientific">[Phormidium ambiguum] IAM M-71</name>
    <dbReference type="NCBI Taxonomy" id="454136"/>
    <lineage>
        <taxon>Bacteria</taxon>
        <taxon>Bacillati</taxon>
        <taxon>Cyanobacteriota</taxon>
        <taxon>Cyanophyceae</taxon>
        <taxon>Oscillatoriophycideae</taxon>
        <taxon>Aerosakkonematales</taxon>
        <taxon>Aerosakkonemataceae</taxon>
        <taxon>Floridanema</taxon>
    </lineage>
</organism>
<evidence type="ECO:0000313" key="3">
    <source>
        <dbReference type="Proteomes" id="UP000185860"/>
    </source>
</evidence>
<keyword evidence="2" id="KW-0808">Transferase</keyword>
<keyword evidence="2" id="KW-0489">Methyltransferase</keyword>
<dbReference type="GO" id="GO:0032259">
    <property type="term" value="P:methylation"/>
    <property type="evidence" value="ECO:0007669"/>
    <property type="project" value="UniProtKB-KW"/>
</dbReference>
<dbReference type="GO" id="GO:0008757">
    <property type="term" value="F:S-adenosylmethionine-dependent methyltransferase activity"/>
    <property type="evidence" value="ECO:0007669"/>
    <property type="project" value="InterPro"/>
</dbReference>
<dbReference type="OrthoDB" id="457170at2"/>
<name>A0A1U7IAN1_9CYAN</name>
<dbReference type="EMBL" id="MRCE01000028">
    <property type="protein sequence ID" value="OKH33590.1"/>
    <property type="molecule type" value="Genomic_DNA"/>
</dbReference>
<evidence type="ECO:0000313" key="2">
    <source>
        <dbReference type="EMBL" id="OKH33590.1"/>
    </source>
</evidence>